<dbReference type="Proteomes" id="UP000179266">
    <property type="component" value="Unassembled WGS sequence"/>
</dbReference>
<accession>A0A1F7S342</accession>
<comment type="caution">
    <text evidence="1">The sequence shown here is derived from an EMBL/GenBank/DDBJ whole genome shotgun (WGS) entry which is preliminary data.</text>
</comment>
<gene>
    <name evidence="1" type="ORF">A2161_02725</name>
</gene>
<reference evidence="1 2" key="1">
    <citation type="journal article" date="2016" name="Nat. Commun.">
        <title>Thousands of microbial genomes shed light on interconnected biogeochemical processes in an aquifer system.</title>
        <authorList>
            <person name="Anantharaman K."/>
            <person name="Brown C.T."/>
            <person name="Hug L.A."/>
            <person name="Sharon I."/>
            <person name="Castelle C.J."/>
            <person name="Probst A.J."/>
            <person name="Thomas B.C."/>
            <person name="Singh A."/>
            <person name="Wilkins M.J."/>
            <person name="Karaoz U."/>
            <person name="Brodie E.L."/>
            <person name="Williams K.H."/>
            <person name="Hubbard S.S."/>
            <person name="Banfield J.F."/>
        </authorList>
    </citation>
    <scope>NUCLEOTIDE SEQUENCE [LARGE SCALE GENOMIC DNA]</scope>
</reference>
<evidence type="ECO:0000313" key="1">
    <source>
        <dbReference type="EMBL" id="OGL48131.1"/>
    </source>
</evidence>
<evidence type="ECO:0000313" key="2">
    <source>
        <dbReference type="Proteomes" id="UP000179266"/>
    </source>
</evidence>
<dbReference type="EMBL" id="MGDD01000045">
    <property type="protein sequence ID" value="OGL48131.1"/>
    <property type="molecule type" value="Genomic_DNA"/>
</dbReference>
<name>A0A1F7S342_9BACT</name>
<dbReference type="PROSITE" id="PS51257">
    <property type="entry name" value="PROKAR_LIPOPROTEIN"/>
    <property type="match status" value="1"/>
</dbReference>
<sequence>MKENRPFPPILSFVFLTIFISLLICSCDDNSNNNPTPTPEPTANLEISFIPDPCAPVLSPDNERYEWIFTMIISETNGVSVELTDLYWLEHSNADRIKSFFGTYTVPGGGQIQAEFTVFKTLEEGGGGGPMKFTIIGIDAKGNDVSASKTLELLSYQGQ</sequence>
<protein>
    <submittedName>
        <fullName evidence="1">Uncharacterized protein</fullName>
    </submittedName>
</protein>
<proteinExistence type="predicted"/>
<dbReference type="AlphaFoldDB" id="A0A1F7S342"/>
<organism evidence="1 2">
    <name type="scientific">Candidatus Schekmanbacteria bacterium RBG_13_48_7</name>
    <dbReference type="NCBI Taxonomy" id="1817878"/>
    <lineage>
        <taxon>Bacteria</taxon>
        <taxon>Candidatus Schekmaniibacteriota</taxon>
    </lineage>
</organism>